<dbReference type="PANTHER" id="PTHR38685:SF1">
    <property type="entry name" value="CELL DIVISION PROTEIN ZIPA"/>
    <property type="match status" value="1"/>
</dbReference>
<keyword evidence="7 8" id="KW-0131">Cell cycle</keyword>
<dbReference type="SUPFAM" id="SSF64383">
    <property type="entry name" value="Cell-division protein ZipA, C-terminal domain"/>
    <property type="match status" value="1"/>
</dbReference>
<keyword evidence="1 8" id="KW-1003">Cell membrane</keyword>
<evidence type="ECO:0000256" key="3">
    <source>
        <dbReference type="ARBA" id="ARBA00022618"/>
    </source>
</evidence>
<dbReference type="NCBIfam" id="TIGR02205">
    <property type="entry name" value="septum_zipA"/>
    <property type="match status" value="1"/>
</dbReference>
<dbReference type="GO" id="GO:0051301">
    <property type="term" value="P:cell division"/>
    <property type="evidence" value="ECO:0007669"/>
    <property type="project" value="UniProtKB-KW"/>
</dbReference>
<gene>
    <name evidence="8 11" type="primary">zipA</name>
    <name evidence="11" type="ORF">QEZ41_05480</name>
</gene>
<organism evidence="11 12">
    <name type="scientific">Thiopseudomonas acetoxidans</name>
    <dbReference type="NCBI Taxonomy" id="3041622"/>
    <lineage>
        <taxon>Bacteria</taxon>
        <taxon>Pseudomonadati</taxon>
        <taxon>Pseudomonadota</taxon>
        <taxon>Gammaproteobacteria</taxon>
        <taxon>Pseudomonadales</taxon>
        <taxon>Pseudomonadaceae</taxon>
        <taxon>Thiopseudomonas</taxon>
    </lineage>
</organism>
<comment type="caution">
    <text evidence="11">The sequence shown here is derived from an EMBL/GenBank/DDBJ whole genome shotgun (WGS) entry which is preliminary data.</text>
</comment>
<evidence type="ECO:0000256" key="1">
    <source>
        <dbReference type="ARBA" id="ARBA00022475"/>
    </source>
</evidence>
<dbReference type="RefSeq" id="WP_289410389.1">
    <property type="nucleotide sequence ID" value="NZ_JAUCDY010000005.1"/>
</dbReference>
<evidence type="ECO:0000259" key="10">
    <source>
        <dbReference type="SMART" id="SM00771"/>
    </source>
</evidence>
<keyword evidence="3 8" id="KW-0132">Cell division</keyword>
<evidence type="ECO:0000256" key="4">
    <source>
        <dbReference type="ARBA" id="ARBA00022692"/>
    </source>
</evidence>
<dbReference type="InterPro" id="IPR007449">
    <property type="entry name" value="ZipA_FtsZ-bd_C"/>
</dbReference>
<evidence type="ECO:0000256" key="7">
    <source>
        <dbReference type="ARBA" id="ARBA00023306"/>
    </source>
</evidence>
<reference evidence="11 12" key="1">
    <citation type="submission" date="2023-06" db="EMBL/GenBank/DDBJ databases">
        <title>Thiopseudomonas sp. CY1220 draft genome sequence.</title>
        <authorList>
            <person name="Zhao G."/>
            <person name="An M."/>
        </authorList>
    </citation>
    <scope>NUCLEOTIDE SEQUENCE [LARGE SCALE GENOMIC DNA]</scope>
    <source>
        <strain evidence="11 12">CY1220</strain>
    </source>
</reference>
<name>A0ABT7SNG3_9GAMM</name>
<proteinExistence type="inferred from homology"/>
<comment type="subcellular location">
    <subcellularLocation>
        <location evidence="8">Cell inner membrane</location>
        <topology evidence="8">Single-pass type I membrane protein</topology>
    </subcellularLocation>
    <text evidence="8">Localizes to the Z ring in an FtsZ-dependent manner.</text>
</comment>
<dbReference type="HAMAP" id="MF_00509">
    <property type="entry name" value="ZipA"/>
    <property type="match status" value="1"/>
</dbReference>
<comment type="similarity">
    <text evidence="8 9">Belongs to the ZipA family.</text>
</comment>
<dbReference type="PANTHER" id="PTHR38685">
    <property type="entry name" value="CELL DIVISION PROTEIN ZIPA"/>
    <property type="match status" value="1"/>
</dbReference>
<dbReference type="EMBL" id="JAUCDY010000005">
    <property type="protein sequence ID" value="MDM7857728.1"/>
    <property type="molecule type" value="Genomic_DNA"/>
</dbReference>
<evidence type="ECO:0000256" key="2">
    <source>
        <dbReference type="ARBA" id="ARBA00022519"/>
    </source>
</evidence>
<evidence type="ECO:0000256" key="6">
    <source>
        <dbReference type="ARBA" id="ARBA00023136"/>
    </source>
</evidence>
<dbReference type="SMART" id="SM00771">
    <property type="entry name" value="ZipA_C"/>
    <property type="match status" value="1"/>
</dbReference>
<feature type="domain" description="ZipA C-terminal FtsZ-binding" evidence="10">
    <location>
        <begin position="127"/>
        <end position="257"/>
    </location>
</feature>
<comment type="subunit">
    <text evidence="8">Interacts with FtsZ via their C-terminal domains.</text>
</comment>
<dbReference type="Pfam" id="PF04354">
    <property type="entry name" value="ZipA_C"/>
    <property type="match status" value="1"/>
</dbReference>
<dbReference type="InterPro" id="IPR011919">
    <property type="entry name" value="Cell_div_ZipA"/>
</dbReference>
<evidence type="ECO:0000313" key="11">
    <source>
        <dbReference type="EMBL" id="MDM7857728.1"/>
    </source>
</evidence>
<keyword evidence="4 8" id="KW-0812">Transmembrane</keyword>
<keyword evidence="12" id="KW-1185">Reference proteome</keyword>
<accession>A0ABT7SNG3</accession>
<evidence type="ECO:0000256" key="5">
    <source>
        <dbReference type="ARBA" id="ARBA00022989"/>
    </source>
</evidence>
<evidence type="ECO:0000313" key="12">
    <source>
        <dbReference type="Proteomes" id="UP001241056"/>
    </source>
</evidence>
<evidence type="ECO:0000256" key="9">
    <source>
        <dbReference type="RuleBase" id="RU003612"/>
    </source>
</evidence>
<protein>
    <recommendedName>
        <fullName evidence="8 9">Cell division protein ZipA</fullName>
    </recommendedName>
</protein>
<keyword evidence="6 8" id="KW-0472">Membrane</keyword>
<sequence length="268" mass="30557">MDMGLREWLVICGLVVVLLVILDSVRRHFGRNSLKFKLDRKLINQFSEDVDNPEIVGPVRVAKNKAAKEKTVKEPYLGVPDSTIDDAMREYEERQANLYIDEPIQASQDAFEFADDEPEVSDTPVEFEEILVVYVESFDEAGFHGQDLLQCLLESGLRFGEMDIFHRHETMSGKGAKLFSMANALNPGVFDLDNMDDFSTRAVCFFMSLPGPKQPKQAFDLMLNAARKLANDLGGELKDDHRSVLTTQTIDLFRQRITDFERRNMLLK</sequence>
<keyword evidence="2 8" id="KW-0997">Cell inner membrane</keyword>
<keyword evidence="5 8" id="KW-1133">Transmembrane helix</keyword>
<comment type="function">
    <text evidence="8 9">Essential cell division protein that stabilizes the FtsZ protofilaments by cross-linking them and that serves as a cytoplasmic membrane anchor for the Z ring. Also required for the recruitment to the septal ring of downstream cell division proteins.</text>
</comment>
<evidence type="ECO:0000256" key="8">
    <source>
        <dbReference type="HAMAP-Rule" id="MF_00509"/>
    </source>
</evidence>
<dbReference type="Proteomes" id="UP001241056">
    <property type="component" value="Unassembled WGS sequence"/>
</dbReference>
<dbReference type="InterPro" id="IPR036765">
    <property type="entry name" value="ZipA_FtsZ-bd_C_sf"/>
</dbReference>
<dbReference type="Gene3D" id="3.30.1400.10">
    <property type="entry name" value="ZipA, C-terminal FtsZ-binding domain"/>
    <property type="match status" value="1"/>
</dbReference>